<dbReference type="Pfam" id="PF07714">
    <property type="entry name" value="PK_Tyr_Ser-Thr"/>
    <property type="match status" value="1"/>
</dbReference>
<protein>
    <recommendedName>
        <fullName evidence="1">Protein kinase domain-containing protein</fullName>
    </recommendedName>
</protein>
<dbReference type="InParanoid" id="D8QVG6"/>
<sequence length="252" mass="28443">MFRGVLPNQQLVLIQRCMRSCEKEFELLSRIKHSNVASVLGVCYDISESFLIFKDMCHSSVFSHLFDDDKCSALSWERRVKVATQVARALGYLHTFAEPCVVHRSVSSINVYLDGSWNAKLAGFGSALSVRSRSQELKLKAEDVYRVGVFILELLMGQSALNAEEDQPTVVARWAVHVIDTGSGYEILDRRLEVPCERERSARALLKMAEIGAWCMKDKPEDRPNMMEVAAVLAQVETIFFGQSKRHSKRPG</sequence>
<dbReference type="KEGG" id="smo:SELMODRAFT_78054"/>
<dbReference type="HOGENOM" id="CLU_1104293_0_0_1"/>
<dbReference type="PANTHER" id="PTHR46146">
    <property type="entry name" value="SERINE/THREONINE-PROTEIN KINASE-LIKE PROTEIN CCR4"/>
    <property type="match status" value="1"/>
</dbReference>
<evidence type="ECO:0000259" key="1">
    <source>
        <dbReference type="PROSITE" id="PS50011"/>
    </source>
</evidence>
<evidence type="ECO:0000313" key="3">
    <source>
        <dbReference type="Proteomes" id="UP000001514"/>
    </source>
</evidence>
<dbReference type="Gene3D" id="3.30.200.20">
    <property type="entry name" value="Phosphorylase Kinase, domain 1"/>
    <property type="match status" value="1"/>
</dbReference>
<dbReference type="PANTHER" id="PTHR46146:SF23">
    <property type="entry name" value="PROTEIN KINASE DOMAIN-CONTAINING PROTEIN"/>
    <property type="match status" value="1"/>
</dbReference>
<proteinExistence type="predicted"/>
<dbReference type="InterPro" id="IPR000719">
    <property type="entry name" value="Prot_kinase_dom"/>
</dbReference>
<dbReference type="SUPFAM" id="SSF56112">
    <property type="entry name" value="Protein kinase-like (PK-like)"/>
    <property type="match status" value="1"/>
</dbReference>
<name>D8QVG6_SELML</name>
<dbReference type="Proteomes" id="UP000001514">
    <property type="component" value="Unassembled WGS sequence"/>
</dbReference>
<feature type="domain" description="Protein kinase" evidence="1">
    <location>
        <begin position="1"/>
        <end position="241"/>
    </location>
</feature>
<dbReference type="PROSITE" id="PS50011">
    <property type="entry name" value="PROTEIN_KINASE_DOM"/>
    <property type="match status" value="1"/>
</dbReference>
<dbReference type="eggNOG" id="ENOG502QUN0">
    <property type="taxonomic scope" value="Eukaryota"/>
</dbReference>
<dbReference type="AlphaFoldDB" id="D8QVG6"/>
<dbReference type="Gramene" id="EFJ36052">
    <property type="protein sequence ID" value="EFJ36052"/>
    <property type="gene ID" value="SELMODRAFT_78054"/>
</dbReference>
<dbReference type="GO" id="GO:0005524">
    <property type="term" value="F:ATP binding"/>
    <property type="evidence" value="ECO:0007669"/>
    <property type="project" value="InterPro"/>
</dbReference>
<dbReference type="InterPro" id="IPR011009">
    <property type="entry name" value="Kinase-like_dom_sf"/>
</dbReference>
<gene>
    <name evidence="2" type="ORF">SELMODRAFT_78054</name>
</gene>
<dbReference type="InterPro" id="IPR001245">
    <property type="entry name" value="Ser-Thr/Tyr_kinase_cat_dom"/>
</dbReference>
<dbReference type="OMA" id="RCMRSCE"/>
<dbReference type="GO" id="GO:0004672">
    <property type="term" value="F:protein kinase activity"/>
    <property type="evidence" value="ECO:0000318"/>
    <property type="project" value="GO_Central"/>
</dbReference>
<keyword evidence="3" id="KW-1185">Reference proteome</keyword>
<evidence type="ECO:0000313" key="2">
    <source>
        <dbReference type="EMBL" id="EFJ36052.1"/>
    </source>
</evidence>
<dbReference type="Gene3D" id="1.10.510.10">
    <property type="entry name" value="Transferase(Phosphotransferase) domain 1"/>
    <property type="match status" value="2"/>
</dbReference>
<dbReference type="EMBL" id="GL377567">
    <property type="protein sequence ID" value="EFJ36052.1"/>
    <property type="molecule type" value="Genomic_DNA"/>
</dbReference>
<accession>D8QVG6</accession>
<reference evidence="2 3" key="1">
    <citation type="journal article" date="2011" name="Science">
        <title>The Selaginella genome identifies genetic changes associated with the evolution of vascular plants.</title>
        <authorList>
            <person name="Banks J.A."/>
            <person name="Nishiyama T."/>
            <person name="Hasebe M."/>
            <person name="Bowman J.L."/>
            <person name="Gribskov M."/>
            <person name="dePamphilis C."/>
            <person name="Albert V.A."/>
            <person name="Aono N."/>
            <person name="Aoyama T."/>
            <person name="Ambrose B.A."/>
            <person name="Ashton N.W."/>
            <person name="Axtell M.J."/>
            <person name="Barker E."/>
            <person name="Barker M.S."/>
            <person name="Bennetzen J.L."/>
            <person name="Bonawitz N.D."/>
            <person name="Chapple C."/>
            <person name="Cheng C."/>
            <person name="Correa L.G."/>
            <person name="Dacre M."/>
            <person name="DeBarry J."/>
            <person name="Dreyer I."/>
            <person name="Elias M."/>
            <person name="Engstrom E.M."/>
            <person name="Estelle M."/>
            <person name="Feng L."/>
            <person name="Finet C."/>
            <person name="Floyd S.K."/>
            <person name="Frommer W.B."/>
            <person name="Fujita T."/>
            <person name="Gramzow L."/>
            <person name="Gutensohn M."/>
            <person name="Harholt J."/>
            <person name="Hattori M."/>
            <person name="Heyl A."/>
            <person name="Hirai T."/>
            <person name="Hiwatashi Y."/>
            <person name="Ishikawa M."/>
            <person name="Iwata M."/>
            <person name="Karol K.G."/>
            <person name="Koehler B."/>
            <person name="Kolukisaoglu U."/>
            <person name="Kubo M."/>
            <person name="Kurata T."/>
            <person name="Lalonde S."/>
            <person name="Li K."/>
            <person name="Li Y."/>
            <person name="Litt A."/>
            <person name="Lyons E."/>
            <person name="Manning G."/>
            <person name="Maruyama T."/>
            <person name="Michael T.P."/>
            <person name="Mikami K."/>
            <person name="Miyazaki S."/>
            <person name="Morinaga S."/>
            <person name="Murata T."/>
            <person name="Mueller-Roeber B."/>
            <person name="Nelson D.R."/>
            <person name="Obara M."/>
            <person name="Oguri Y."/>
            <person name="Olmstead R.G."/>
            <person name="Onodera N."/>
            <person name="Petersen B.L."/>
            <person name="Pils B."/>
            <person name="Prigge M."/>
            <person name="Rensing S.A."/>
            <person name="Riano-Pachon D.M."/>
            <person name="Roberts A.W."/>
            <person name="Sato Y."/>
            <person name="Scheller H.V."/>
            <person name="Schulz B."/>
            <person name="Schulz C."/>
            <person name="Shakirov E.V."/>
            <person name="Shibagaki N."/>
            <person name="Shinohara N."/>
            <person name="Shippen D.E."/>
            <person name="Soerensen I."/>
            <person name="Sotooka R."/>
            <person name="Sugimoto N."/>
            <person name="Sugita M."/>
            <person name="Sumikawa N."/>
            <person name="Tanurdzic M."/>
            <person name="Theissen G."/>
            <person name="Ulvskov P."/>
            <person name="Wakazuki S."/>
            <person name="Weng J.K."/>
            <person name="Willats W.W."/>
            <person name="Wipf D."/>
            <person name="Wolf P.G."/>
            <person name="Yang L."/>
            <person name="Zimmer A.D."/>
            <person name="Zhu Q."/>
            <person name="Mitros T."/>
            <person name="Hellsten U."/>
            <person name="Loque D."/>
            <person name="Otillar R."/>
            <person name="Salamov A."/>
            <person name="Schmutz J."/>
            <person name="Shapiro H."/>
            <person name="Lindquist E."/>
            <person name="Lucas S."/>
            <person name="Rokhsar D."/>
            <person name="Grigoriev I.V."/>
        </authorList>
    </citation>
    <scope>NUCLEOTIDE SEQUENCE [LARGE SCALE GENOMIC DNA]</scope>
</reference>
<organism evidence="3">
    <name type="scientific">Selaginella moellendorffii</name>
    <name type="common">Spikemoss</name>
    <dbReference type="NCBI Taxonomy" id="88036"/>
    <lineage>
        <taxon>Eukaryota</taxon>
        <taxon>Viridiplantae</taxon>
        <taxon>Streptophyta</taxon>
        <taxon>Embryophyta</taxon>
        <taxon>Tracheophyta</taxon>
        <taxon>Lycopodiopsida</taxon>
        <taxon>Selaginellales</taxon>
        <taxon>Selaginellaceae</taxon>
        <taxon>Selaginella</taxon>
    </lineage>
</organism>
<dbReference type="OrthoDB" id="1147327at2759"/>